<organism evidence="2 3">
    <name type="scientific">Hyalella azteca</name>
    <name type="common">Amphipod</name>
    <dbReference type="NCBI Taxonomy" id="294128"/>
    <lineage>
        <taxon>Eukaryota</taxon>
        <taxon>Metazoa</taxon>
        <taxon>Ecdysozoa</taxon>
        <taxon>Arthropoda</taxon>
        <taxon>Crustacea</taxon>
        <taxon>Multicrustacea</taxon>
        <taxon>Malacostraca</taxon>
        <taxon>Eumalacostraca</taxon>
        <taxon>Peracarida</taxon>
        <taxon>Amphipoda</taxon>
        <taxon>Senticaudata</taxon>
        <taxon>Talitrida</taxon>
        <taxon>Talitroidea</taxon>
        <taxon>Hyalellidae</taxon>
        <taxon>Hyalella</taxon>
    </lineage>
</organism>
<dbReference type="KEGG" id="hazt:108676451"/>
<dbReference type="PANTHER" id="PTHR42883">
    <property type="entry name" value="GLUCOSE-1-PHOSPHATE THYMIDYLTRANSFERASE"/>
    <property type="match status" value="1"/>
</dbReference>
<feature type="domain" description="Nucleotidyl transferase" evidence="1">
    <location>
        <begin position="10"/>
        <end position="232"/>
    </location>
</feature>
<dbReference type="Gene3D" id="3.90.550.10">
    <property type="entry name" value="Spore Coat Polysaccharide Biosynthesis Protein SpsA, Chain A"/>
    <property type="match status" value="1"/>
</dbReference>
<proteinExistence type="predicted"/>
<evidence type="ECO:0000313" key="3">
    <source>
        <dbReference type="RefSeq" id="XP_018020015.1"/>
    </source>
</evidence>
<dbReference type="OMA" id="TFEGAWF"/>
<evidence type="ECO:0000259" key="1">
    <source>
        <dbReference type="Pfam" id="PF00483"/>
    </source>
</evidence>
<dbReference type="InterPro" id="IPR029044">
    <property type="entry name" value="Nucleotide-diphossugar_trans"/>
</dbReference>
<dbReference type="GeneID" id="108676451"/>
<gene>
    <name evidence="3" type="primary">LOC108676451</name>
</gene>
<evidence type="ECO:0000313" key="2">
    <source>
        <dbReference type="Proteomes" id="UP000694843"/>
    </source>
</evidence>
<dbReference type="RefSeq" id="XP_018020015.1">
    <property type="nucleotide sequence ID" value="XM_018164526.2"/>
</dbReference>
<dbReference type="SUPFAM" id="SSF53448">
    <property type="entry name" value="Nucleotide-diphospho-sugar transferases"/>
    <property type="match status" value="1"/>
</dbReference>
<reference evidence="3" key="1">
    <citation type="submission" date="2025-08" db="UniProtKB">
        <authorList>
            <consortium name="RefSeq"/>
        </authorList>
    </citation>
    <scope>IDENTIFICATION</scope>
    <source>
        <tissue evidence="3">Whole organism</tissue>
    </source>
</reference>
<dbReference type="PANTHER" id="PTHR42883:SF2">
    <property type="entry name" value="THYMIDYLYLTRANSFERASE"/>
    <property type="match status" value="1"/>
</dbReference>
<dbReference type="InterPro" id="IPR005835">
    <property type="entry name" value="NTP_transferase_dom"/>
</dbReference>
<sequence length="244" mass="26920">MSNETRVKVAILAAGYGTRLEQDLASPSNVTHRHLIGTPKPLLPVMGVPLITHWITHFASLTHPPAQVVVVVNDLHYHKYEAWQRSLPSPSPPVLLLNEGSRHNEGRRGAVACIKLVTDTDTDACWVVVGGDTLLHPSFSVGDMVSLMEQLQKRQQQMQHQQGEQCPVSIIVSTSVRDEDVSKGGIIEVDGQGKVVSFLEKPEPHATPSRLQSPCVYLLHHLHLHLLQEFLDAKAKLLTFLSSV</sequence>
<dbReference type="Pfam" id="PF00483">
    <property type="entry name" value="NTP_transferase"/>
    <property type="match status" value="1"/>
</dbReference>
<dbReference type="AlphaFoldDB" id="A0A8B7P228"/>
<keyword evidence="2" id="KW-1185">Reference proteome</keyword>
<protein>
    <submittedName>
        <fullName evidence="3">Uncharacterized protein LOC108676451</fullName>
    </submittedName>
</protein>
<accession>A0A8B7P228</accession>
<dbReference type="OrthoDB" id="6339427at2759"/>
<name>A0A8B7P228_HYAAZ</name>
<dbReference type="Proteomes" id="UP000694843">
    <property type="component" value="Unplaced"/>
</dbReference>